<protein>
    <submittedName>
        <fullName evidence="2">Os04g0129750 protein</fullName>
    </submittedName>
</protein>
<dbReference type="EMBL" id="AP014960">
    <property type="protein sequence ID" value="BAS87705.1"/>
    <property type="molecule type" value="Genomic_DNA"/>
</dbReference>
<evidence type="ECO:0000313" key="3">
    <source>
        <dbReference type="Proteomes" id="UP000059680"/>
    </source>
</evidence>
<keyword evidence="3" id="KW-1185">Reference proteome</keyword>
<reference evidence="2 3" key="3">
    <citation type="journal article" date="2013" name="Rice">
        <title>Improvement of the Oryza sativa Nipponbare reference genome using next generation sequence and optical map data.</title>
        <authorList>
            <person name="Kawahara Y."/>
            <person name="de la Bastide M."/>
            <person name="Hamilton J.P."/>
            <person name="Kanamori H."/>
            <person name="McCombie W.R."/>
            <person name="Ouyang S."/>
            <person name="Schwartz D.C."/>
            <person name="Tanaka T."/>
            <person name="Wu J."/>
            <person name="Zhou S."/>
            <person name="Childs K.L."/>
            <person name="Davidson R.M."/>
            <person name="Lin H."/>
            <person name="Quesada-Ocampo L."/>
            <person name="Vaillancourt B."/>
            <person name="Sakai H."/>
            <person name="Lee S.S."/>
            <person name="Kim J."/>
            <person name="Numa H."/>
            <person name="Itoh T."/>
            <person name="Buell C.R."/>
            <person name="Matsumoto T."/>
        </authorList>
    </citation>
    <scope>NUCLEOTIDE SEQUENCE [LARGE SCALE GENOMIC DNA]</scope>
    <source>
        <strain evidence="3">cv. Nipponbare</strain>
    </source>
</reference>
<feature type="signal peptide" evidence="1">
    <location>
        <begin position="1"/>
        <end position="23"/>
    </location>
</feature>
<name>A0A0N7KII4_ORYSJ</name>
<dbReference type="Proteomes" id="UP000059680">
    <property type="component" value="Chromosome 4"/>
</dbReference>
<dbReference type="PaxDb" id="39947-A0A0N7KII4"/>
<organism evidence="2 3">
    <name type="scientific">Oryza sativa subsp. japonica</name>
    <name type="common">Rice</name>
    <dbReference type="NCBI Taxonomy" id="39947"/>
    <lineage>
        <taxon>Eukaryota</taxon>
        <taxon>Viridiplantae</taxon>
        <taxon>Streptophyta</taxon>
        <taxon>Embryophyta</taxon>
        <taxon>Tracheophyta</taxon>
        <taxon>Spermatophyta</taxon>
        <taxon>Magnoliopsida</taxon>
        <taxon>Liliopsida</taxon>
        <taxon>Poales</taxon>
        <taxon>Poaceae</taxon>
        <taxon>BOP clade</taxon>
        <taxon>Oryzoideae</taxon>
        <taxon>Oryzeae</taxon>
        <taxon>Oryzinae</taxon>
        <taxon>Oryza</taxon>
        <taxon>Oryza sativa</taxon>
    </lineage>
</organism>
<evidence type="ECO:0000313" key="2">
    <source>
        <dbReference type="EMBL" id="BAS87705.1"/>
    </source>
</evidence>
<evidence type="ECO:0000256" key="1">
    <source>
        <dbReference type="SAM" id="SignalP"/>
    </source>
</evidence>
<gene>
    <name evidence="2" type="ordered locus">Os04g0129750</name>
    <name evidence="2" type="ORF">OSNPB_040129750</name>
</gene>
<proteinExistence type="predicted"/>
<reference evidence="3" key="1">
    <citation type="journal article" date="2005" name="Nature">
        <title>The map-based sequence of the rice genome.</title>
        <authorList>
            <consortium name="International rice genome sequencing project (IRGSP)"/>
            <person name="Matsumoto T."/>
            <person name="Wu J."/>
            <person name="Kanamori H."/>
            <person name="Katayose Y."/>
            <person name="Fujisawa M."/>
            <person name="Namiki N."/>
            <person name="Mizuno H."/>
            <person name="Yamamoto K."/>
            <person name="Antonio B.A."/>
            <person name="Baba T."/>
            <person name="Sakata K."/>
            <person name="Nagamura Y."/>
            <person name="Aoki H."/>
            <person name="Arikawa K."/>
            <person name="Arita K."/>
            <person name="Bito T."/>
            <person name="Chiden Y."/>
            <person name="Fujitsuka N."/>
            <person name="Fukunaka R."/>
            <person name="Hamada M."/>
            <person name="Harada C."/>
            <person name="Hayashi A."/>
            <person name="Hijishita S."/>
            <person name="Honda M."/>
            <person name="Hosokawa S."/>
            <person name="Ichikawa Y."/>
            <person name="Idonuma A."/>
            <person name="Iijima M."/>
            <person name="Ikeda M."/>
            <person name="Ikeno M."/>
            <person name="Ito K."/>
            <person name="Ito S."/>
            <person name="Ito T."/>
            <person name="Ito Y."/>
            <person name="Ito Y."/>
            <person name="Iwabuchi A."/>
            <person name="Kamiya K."/>
            <person name="Karasawa W."/>
            <person name="Kurita K."/>
            <person name="Katagiri S."/>
            <person name="Kikuta A."/>
            <person name="Kobayashi H."/>
            <person name="Kobayashi N."/>
            <person name="Machita K."/>
            <person name="Maehara T."/>
            <person name="Masukawa M."/>
            <person name="Mizubayashi T."/>
            <person name="Mukai Y."/>
            <person name="Nagasaki H."/>
            <person name="Nagata Y."/>
            <person name="Naito S."/>
            <person name="Nakashima M."/>
            <person name="Nakama Y."/>
            <person name="Nakamichi Y."/>
            <person name="Nakamura M."/>
            <person name="Meguro A."/>
            <person name="Negishi M."/>
            <person name="Ohta I."/>
            <person name="Ohta T."/>
            <person name="Okamoto M."/>
            <person name="Ono N."/>
            <person name="Saji S."/>
            <person name="Sakaguchi M."/>
            <person name="Sakai K."/>
            <person name="Shibata M."/>
            <person name="Shimokawa T."/>
            <person name="Song J."/>
            <person name="Takazaki Y."/>
            <person name="Terasawa K."/>
            <person name="Tsugane M."/>
            <person name="Tsuji K."/>
            <person name="Ueda S."/>
            <person name="Waki K."/>
            <person name="Yamagata H."/>
            <person name="Yamamoto M."/>
            <person name="Yamamoto S."/>
            <person name="Yamane H."/>
            <person name="Yoshiki S."/>
            <person name="Yoshihara R."/>
            <person name="Yukawa K."/>
            <person name="Zhong H."/>
            <person name="Yano M."/>
            <person name="Yuan Q."/>
            <person name="Ouyang S."/>
            <person name="Liu J."/>
            <person name="Jones K.M."/>
            <person name="Gansberger K."/>
            <person name="Moffat K."/>
            <person name="Hill J."/>
            <person name="Bera J."/>
            <person name="Fadrosh D."/>
            <person name="Jin S."/>
            <person name="Johri S."/>
            <person name="Kim M."/>
            <person name="Overton L."/>
            <person name="Reardon M."/>
            <person name="Tsitrin T."/>
            <person name="Vuong H."/>
            <person name="Weaver B."/>
            <person name="Ciecko A."/>
            <person name="Tallon L."/>
            <person name="Jackson J."/>
            <person name="Pai G."/>
            <person name="Aken S.V."/>
            <person name="Utterback T."/>
            <person name="Reidmuller S."/>
            <person name="Feldblyum T."/>
            <person name="Hsiao J."/>
            <person name="Zismann V."/>
            <person name="Iobst S."/>
            <person name="de Vazeille A.R."/>
            <person name="Buell C.R."/>
            <person name="Ying K."/>
            <person name="Li Y."/>
            <person name="Lu T."/>
            <person name="Huang Y."/>
            <person name="Zhao Q."/>
            <person name="Feng Q."/>
            <person name="Zhang L."/>
            <person name="Zhu J."/>
            <person name="Weng Q."/>
            <person name="Mu J."/>
            <person name="Lu Y."/>
            <person name="Fan D."/>
            <person name="Liu Y."/>
            <person name="Guan J."/>
            <person name="Zhang Y."/>
            <person name="Yu S."/>
            <person name="Liu X."/>
            <person name="Zhang Y."/>
            <person name="Hong G."/>
            <person name="Han B."/>
            <person name="Choisne N."/>
            <person name="Demange N."/>
            <person name="Orjeda G."/>
            <person name="Samain S."/>
            <person name="Cattolico L."/>
            <person name="Pelletier E."/>
            <person name="Couloux A."/>
            <person name="Segurens B."/>
            <person name="Wincker P."/>
            <person name="D'Hont A."/>
            <person name="Scarpelli C."/>
            <person name="Weissenbach J."/>
            <person name="Salanoubat M."/>
            <person name="Quetier F."/>
            <person name="Yu Y."/>
            <person name="Kim H.R."/>
            <person name="Rambo T."/>
            <person name="Currie J."/>
            <person name="Collura K."/>
            <person name="Luo M."/>
            <person name="Yang T."/>
            <person name="Ammiraju J.S.S."/>
            <person name="Engler F."/>
            <person name="Soderlund C."/>
            <person name="Wing R.A."/>
            <person name="Palmer L.E."/>
            <person name="de la Bastide M."/>
            <person name="Spiegel L."/>
            <person name="Nascimento L."/>
            <person name="Zutavern T."/>
            <person name="O'Shaughnessy A."/>
            <person name="Dike S."/>
            <person name="Dedhia N."/>
            <person name="Preston R."/>
            <person name="Balija V."/>
            <person name="McCombie W.R."/>
            <person name="Chow T."/>
            <person name="Chen H."/>
            <person name="Chung M."/>
            <person name="Chen C."/>
            <person name="Shaw J."/>
            <person name="Wu H."/>
            <person name="Hsiao K."/>
            <person name="Chao Y."/>
            <person name="Chu M."/>
            <person name="Cheng C."/>
            <person name="Hour A."/>
            <person name="Lee P."/>
            <person name="Lin S."/>
            <person name="Lin Y."/>
            <person name="Liou J."/>
            <person name="Liu S."/>
            <person name="Hsing Y."/>
            <person name="Raghuvanshi S."/>
            <person name="Mohanty A."/>
            <person name="Bharti A.K."/>
            <person name="Gaur A."/>
            <person name="Gupta V."/>
            <person name="Kumar D."/>
            <person name="Ravi V."/>
            <person name="Vij S."/>
            <person name="Kapur A."/>
            <person name="Khurana P."/>
            <person name="Khurana P."/>
            <person name="Khurana J.P."/>
            <person name="Tyagi A.K."/>
            <person name="Gaikwad K."/>
            <person name="Singh A."/>
            <person name="Dalal V."/>
            <person name="Srivastava S."/>
            <person name="Dixit A."/>
            <person name="Pal A.K."/>
            <person name="Ghazi I.A."/>
            <person name="Yadav M."/>
            <person name="Pandit A."/>
            <person name="Bhargava A."/>
            <person name="Sureshbabu K."/>
            <person name="Batra K."/>
            <person name="Sharma T.R."/>
            <person name="Mohapatra T."/>
            <person name="Singh N.K."/>
            <person name="Messing J."/>
            <person name="Nelson A.B."/>
            <person name="Fuks G."/>
            <person name="Kavchok S."/>
            <person name="Keizer G."/>
            <person name="Linton E."/>
            <person name="Llaca V."/>
            <person name="Song R."/>
            <person name="Tanyolac B."/>
            <person name="Young S."/>
            <person name="Ho-Il K."/>
            <person name="Hahn J.H."/>
            <person name="Sangsakoo G."/>
            <person name="Vanavichit A."/>
            <person name="de Mattos Luiz.A.T."/>
            <person name="Zimmer P.D."/>
            <person name="Malone G."/>
            <person name="Dellagostin O."/>
            <person name="de Oliveira A.C."/>
            <person name="Bevan M."/>
            <person name="Bancroft I."/>
            <person name="Minx P."/>
            <person name="Cordum H."/>
            <person name="Wilson R."/>
            <person name="Cheng Z."/>
            <person name="Jin W."/>
            <person name="Jiang J."/>
            <person name="Leong S.A."/>
            <person name="Iwama H."/>
            <person name="Gojobori T."/>
            <person name="Itoh T."/>
            <person name="Niimura Y."/>
            <person name="Fujii Y."/>
            <person name="Habara T."/>
            <person name="Sakai H."/>
            <person name="Sato Y."/>
            <person name="Wilson G."/>
            <person name="Kumar K."/>
            <person name="McCouch S."/>
            <person name="Juretic N."/>
            <person name="Hoen D."/>
            <person name="Wright S."/>
            <person name="Bruskiewich R."/>
            <person name="Bureau T."/>
            <person name="Miyao A."/>
            <person name="Hirochika H."/>
            <person name="Nishikawa T."/>
            <person name="Kadowaki K."/>
            <person name="Sugiura M."/>
            <person name="Burr B."/>
            <person name="Sasaki T."/>
        </authorList>
    </citation>
    <scope>NUCLEOTIDE SEQUENCE [LARGE SCALE GENOMIC DNA]</scope>
    <source>
        <strain evidence="3">cv. Nipponbare</strain>
    </source>
</reference>
<sequence>MPWAELDLHLPLLLRLSTPSALACTASPLSWTPWAELDLHLLLLPRPCASYPSPLGHGRLVEMAPKDAARRCRTPAWARTSLAILHPDTPCLATNLIPHSRSGENHRELCSSTWIPCHHRQSQA</sequence>
<reference evidence="2 3" key="2">
    <citation type="journal article" date="2013" name="Plant Cell Physiol.">
        <title>Rice Annotation Project Database (RAP-DB): an integrative and interactive database for rice genomics.</title>
        <authorList>
            <person name="Sakai H."/>
            <person name="Lee S.S."/>
            <person name="Tanaka T."/>
            <person name="Numa H."/>
            <person name="Kim J."/>
            <person name="Kawahara Y."/>
            <person name="Wakimoto H."/>
            <person name="Yang C.C."/>
            <person name="Iwamoto M."/>
            <person name="Abe T."/>
            <person name="Yamada Y."/>
            <person name="Muto A."/>
            <person name="Inokuchi H."/>
            <person name="Ikemura T."/>
            <person name="Matsumoto T."/>
            <person name="Sasaki T."/>
            <person name="Itoh T."/>
        </authorList>
    </citation>
    <scope>NUCLEOTIDE SEQUENCE [LARGE SCALE GENOMIC DNA]</scope>
    <source>
        <strain evidence="3">cv. Nipponbare</strain>
    </source>
</reference>
<dbReference type="InParanoid" id="A0A0N7KII4"/>
<feature type="chain" id="PRO_5006014784" evidence="1">
    <location>
        <begin position="24"/>
        <end position="124"/>
    </location>
</feature>
<dbReference type="AlphaFoldDB" id="A0A0N7KII4"/>
<accession>A0A0N7KII4</accession>
<keyword evidence="1" id="KW-0732">Signal</keyword>